<dbReference type="OrthoDB" id="3157803at2759"/>
<dbReference type="Proteomes" id="UP000054549">
    <property type="component" value="Unassembled WGS sequence"/>
</dbReference>
<dbReference type="AlphaFoldDB" id="A0A0C2RX80"/>
<organism evidence="1 2">
    <name type="scientific">Amanita muscaria (strain Koide BX008)</name>
    <dbReference type="NCBI Taxonomy" id="946122"/>
    <lineage>
        <taxon>Eukaryota</taxon>
        <taxon>Fungi</taxon>
        <taxon>Dikarya</taxon>
        <taxon>Basidiomycota</taxon>
        <taxon>Agaricomycotina</taxon>
        <taxon>Agaricomycetes</taxon>
        <taxon>Agaricomycetidae</taxon>
        <taxon>Agaricales</taxon>
        <taxon>Pluteineae</taxon>
        <taxon>Amanitaceae</taxon>
        <taxon>Amanita</taxon>
    </lineage>
</organism>
<dbReference type="InParanoid" id="A0A0C2RX80"/>
<sequence>PKEFTRDGILRSISQLVACDDQAFALVNKPVFRNCLVVMRPKTKTRELPSSHDVATYLHNEYITWLKETKDAIKVRSS</sequence>
<evidence type="ECO:0000313" key="1">
    <source>
        <dbReference type="EMBL" id="KIL54920.1"/>
    </source>
</evidence>
<keyword evidence="2" id="KW-1185">Reference proteome</keyword>
<dbReference type="HOGENOM" id="CLU_136331_1_0_1"/>
<accession>A0A0C2RX80</accession>
<protein>
    <submittedName>
        <fullName evidence="1">Uncharacterized protein</fullName>
    </submittedName>
</protein>
<gene>
    <name evidence="1" type="ORF">M378DRAFT_46170</name>
</gene>
<name>A0A0C2RX80_AMAMK</name>
<proteinExistence type="predicted"/>
<evidence type="ECO:0000313" key="2">
    <source>
        <dbReference type="Proteomes" id="UP000054549"/>
    </source>
</evidence>
<feature type="non-terminal residue" evidence="1">
    <location>
        <position position="1"/>
    </location>
</feature>
<dbReference type="EMBL" id="KN818600">
    <property type="protein sequence ID" value="KIL54920.1"/>
    <property type="molecule type" value="Genomic_DNA"/>
</dbReference>
<feature type="non-terminal residue" evidence="1">
    <location>
        <position position="78"/>
    </location>
</feature>
<reference evidence="1 2" key="1">
    <citation type="submission" date="2014-04" db="EMBL/GenBank/DDBJ databases">
        <title>Evolutionary Origins and Diversification of the Mycorrhizal Mutualists.</title>
        <authorList>
            <consortium name="DOE Joint Genome Institute"/>
            <consortium name="Mycorrhizal Genomics Consortium"/>
            <person name="Kohler A."/>
            <person name="Kuo A."/>
            <person name="Nagy L.G."/>
            <person name="Floudas D."/>
            <person name="Copeland A."/>
            <person name="Barry K.W."/>
            <person name="Cichocki N."/>
            <person name="Veneault-Fourrey C."/>
            <person name="LaButti K."/>
            <person name="Lindquist E.A."/>
            <person name="Lipzen A."/>
            <person name="Lundell T."/>
            <person name="Morin E."/>
            <person name="Murat C."/>
            <person name="Riley R."/>
            <person name="Ohm R."/>
            <person name="Sun H."/>
            <person name="Tunlid A."/>
            <person name="Henrissat B."/>
            <person name="Grigoriev I.V."/>
            <person name="Hibbett D.S."/>
            <person name="Martin F."/>
        </authorList>
    </citation>
    <scope>NUCLEOTIDE SEQUENCE [LARGE SCALE GENOMIC DNA]</scope>
    <source>
        <strain evidence="1 2">Koide BX008</strain>
    </source>
</reference>